<dbReference type="Pfam" id="PF04978">
    <property type="entry name" value="MST"/>
    <property type="match status" value="1"/>
</dbReference>
<dbReference type="Gene3D" id="1.20.120.450">
    <property type="entry name" value="dinb family like domain"/>
    <property type="match status" value="1"/>
</dbReference>
<proteinExistence type="predicted"/>
<dbReference type="EMBL" id="CP074402">
    <property type="protein sequence ID" value="QVJ00797.1"/>
    <property type="molecule type" value="Genomic_DNA"/>
</dbReference>
<sequence>MSAASRHDRPPPRTGTGEREVLTGFLDYLRESVISKLEGAPKEHLRTPGVASGTNLLGLIAHLTRVERHVFLGEETGDWAATFHADPDRTAEEVLQGYRDAVTAANAAIAACTDLGRPAHDGRRGRTAPSMRWALAHMIEETGRHAGHLDILRERIDGRTGR</sequence>
<dbReference type="AlphaFoldDB" id="A0A975L8R5"/>
<evidence type="ECO:0000313" key="1">
    <source>
        <dbReference type="EMBL" id="QVJ00797.1"/>
    </source>
</evidence>
<accession>A0A975L8R5</accession>
<dbReference type="KEGG" id="nec:KGD82_20270"/>
<gene>
    <name evidence="1" type="ORF">KGD82_20270</name>
</gene>
<dbReference type="InterPro" id="IPR034660">
    <property type="entry name" value="DinB/YfiT-like"/>
</dbReference>
<keyword evidence="2" id="KW-1185">Reference proteome</keyword>
<reference evidence="1" key="1">
    <citation type="submission" date="2021-05" db="EMBL/GenBank/DDBJ databases">
        <authorList>
            <person name="Kaiqin L."/>
            <person name="Jian G."/>
        </authorList>
    </citation>
    <scope>NUCLEOTIDE SEQUENCE</scope>
    <source>
        <strain evidence="1">HDS5</strain>
    </source>
</reference>
<dbReference type="Proteomes" id="UP000682416">
    <property type="component" value="Chromosome"/>
</dbReference>
<organism evidence="1 2">
    <name type="scientific">Nocardiopsis eucommiae</name>
    <dbReference type="NCBI Taxonomy" id="2831970"/>
    <lineage>
        <taxon>Bacteria</taxon>
        <taxon>Bacillati</taxon>
        <taxon>Actinomycetota</taxon>
        <taxon>Actinomycetes</taxon>
        <taxon>Streptosporangiales</taxon>
        <taxon>Nocardiopsidaceae</taxon>
        <taxon>Nocardiopsis</taxon>
    </lineage>
</organism>
<protein>
    <submittedName>
        <fullName evidence="1">DUF664 domain-containing protein</fullName>
    </submittedName>
</protein>
<name>A0A975L8R5_9ACTN</name>
<dbReference type="InterPro" id="IPR007061">
    <property type="entry name" value="MST-like"/>
</dbReference>
<dbReference type="SUPFAM" id="SSF109854">
    <property type="entry name" value="DinB/YfiT-like putative metalloenzymes"/>
    <property type="match status" value="1"/>
</dbReference>
<evidence type="ECO:0000313" key="2">
    <source>
        <dbReference type="Proteomes" id="UP000682416"/>
    </source>
</evidence>